<evidence type="ECO:0000313" key="7">
    <source>
        <dbReference type="EMBL" id="SDO51388.1"/>
    </source>
</evidence>
<dbReference type="InterPro" id="IPR013780">
    <property type="entry name" value="Glyco_hydro_b"/>
</dbReference>
<evidence type="ECO:0000313" key="8">
    <source>
        <dbReference type="Proteomes" id="UP000198741"/>
    </source>
</evidence>
<dbReference type="Pfam" id="PF02065">
    <property type="entry name" value="Melibiase"/>
    <property type="match status" value="1"/>
</dbReference>
<evidence type="ECO:0000256" key="3">
    <source>
        <dbReference type="ARBA" id="ARBA00022801"/>
    </source>
</evidence>
<dbReference type="STRING" id="1090615.SAMN04515671_1180"/>
<dbReference type="GO" id="GO:0004557">
    <property type="term" value="F:alpha-galactosidase activity"/>
    <property type="evidence" value="ECO:0007669"/>
    <property type="project" value="UniProtKB-EC"/>
</dbReference>
<keyword evidence="8" id="KW-1185">Reference proteome</keyword>
<dbReference type="CDD" id="cd14791">
    <property type="entry name" value="GH36"/>
    <property type="match status" value="1"/>
</dbReference>
<dbReference type="Pfam" id="PF16875">
    <property type="entry name" value="Glyco_hydro_36N"/>
    <property type="match status" value="1"/>
</dbReference>
<evidence type="ECO:0000256" key="1">
    <source>
        <dbReference type="ARBA" id="ARBA00001255"/>
    </source>
</evidence>
<feature type="domain" description="Glycosyl hydrolase family 36 C-terminal" evidence="5">
    <location>
        <begin position="612"/>
        <end position="691"/>
    </location>
</feature>
<dbReference type="PRINTS" id="PR00743">
    <property type="entry name" value="GLHYDRLASE36"/>
</dbReference>
<dbReference type="PANTHER" id="PTHR43053:SF3">
    <property type="entry name" value="ALPHA-GALACTOSIDASE C-RELATED"/>
    <property type="match status" value="1"/>
</dbReference>
<dbReference type="EC" id="3.2.1.22" evidence="2"/>
<dbReference type="OrthoDB" id="9758822at2"/>
<dbReference type="InterPro" id="IPR000111">
    <property type="entry name" value="Glyco_hydro_27/36_CS"/>
</dbReference>
<dbReference type="InterPro" id="IPR013785">
    <property type="entry name" value="Aldolase_TIM"/>
</dbReference>
<dbReference type="InterPro" id="IPR031704">
    <property type="entry name" value="Glyco_hydro_36_N"/>
</dbReference>
<dbReference type="AlphaFoldDB" id="A0A1H0K5N6"/>
<dbReference type="InterPro" id="IPR050985">
    <property type="entry name" value="Alpha-glycosidase_related"/>
</dbReference>
<dbReference type="Gene3D" id="2.70.98.60">
    <property type="entry name" value="alpha-galactosidase from lactobacil brevis"/>
    <property type="match status" value="1"/>
</dbReference>
<dbReference type="InterPro" id="IPR038417">
    <property type="entry name" value="Alpga-gal_N_sf"/>
</dbReference>
<dbReference type="Gene3D" id="3.20.20.70">
    <property type="entry name" value="Aldolase class I"/>
    <property type="match status" value="1"/>
</dbReference>
<comment type="catalytic activity">
    <reaction evidence="1">
        <text>Hydrolysis of terminal, non-reducing alpha-D-galactose residues in alpha-D-galactosides, including galactose oligosaccharides, galactomannans and galactolipids.</text>
        <dbReference type="EC" id="3.2.1.22"/>
    </reaction>
</comment>
<dbReference type="GO" id="GO:0016052">
    <property type="term" value="P:carbohydrate catabolic process"/>
    <property type="evidence" value="ECO:0007669"/>
    <property type="project" value="InterPro"/>
</dbReference>
<accession>A0A1H0K5N6</accession>
<dbReference type="PANTHER" id="PTHR43053">
    <property type="entry name" value="GLYCOSIDASE FAMILY 31"/>
    <property type="match status" value="1"/>
</dbReference>
<dbReference type="Pfam" id="PF16874">
    <property type="entry name" value="Glyco_hydro_36C"/>
    <property type="match status" value="1"/>
</dbReference>
<dbReference type="SUPFAM" id="SSF51445">
    <property type="entry name" value="(Trans)glycosidases"/>
    <property type="match status" value="1"/>
</dbReference>
<dbReference type="InterPro" id="IPR017853">
    <property type="entry name" value="GH"/>
</dbReference>
<keyword evidence="4" id="KW-0326">Glycosidase</keyword>
<dbReference type="PROSITE" id="PS00512">
    <property type="entry name" value="ALPHA_GALACTOSIDASE"/>
    <property type="match status" value="1"/>
</dbReference>
<gene>
    <name evidence="7" type="ORF">SAMN04515671_1180</name>
</gene>
<dbReference type="Proteomes" id="UP000198741">
    <property type="component" value="Chromosome I"/>
</dbReference>
<dbReference type="InterPro" id="IPR002252">
    <property type="entry name" value="Glyco_hydro_36"/>
</dbReference>
<protein>
    <recommendedName>
        <fullName evidence="2">alpha-galactosidase</fullName>
        <ecNumber evidence="2">3.2.1.22</ecNumber>
    </recommendedName>
</protein>
<dbReference type="Gene3D" id="2.60.40.1180">
    <property type="entry name" value="Golgi alpha-mannosidase II"/>
    <property type="match status" value="1"/>
</dbReference>
<evidence type="ECO:0000259" key="6">
    <source>
        <dbReference type="Pfam" id="PF16875"/>
    </source>
</evidence>
<dbReference type="InterPro" id="IPR031705">
    <property type="entry name" value="Glyco_hydro_36_C"/>
</dbReference>
<dbReference type="FunFam" id="3.20.20.70:FF:000118">
    <property type="entry name" value="Alpha-galactosidase"/>
    <property type="match status" value="1"/>
</dbReference>
<evidence type="ECO:0000256" key="2">
    <source>
        <dbReference type="ARBA" id="ARBA00012755"/>
    </source>
</evidence>
<keyword evidence="3" id="KW-0378">Hydrolase</keyword>
<feature type="domain" description="Glycosyl hydrolase family 36 N-terminal" evidence="6">
    <location>
        <begin position="24"/>
        <end position="255"/>
    </location>
</feature>
<evidence type="ECO:0000256" key="4">
    <source>
        <dbReference type="ARBA" id="ARBA00023295"/>
    </source>
</evidence>
<proteinExistence type="predicted"/>
<dbReference type="EMBL" id="LT629710">
    <property type="protein sequence ID" value="SDO51388.1"/>
    <property type="molecule type" value="Genomic_DNA"/>
</dbReference>
<sequence length="706" mass="77130">MSSNRIVHLRRAGVSVLIDATGEGQPALAHWGADLGDLSPAELGDLLADSVPAVPNAVLDQPLRRGLLPERALGYRGRPGLSGHRSGADFAPRLGLTSCEVSGDVVVLTSTDDSAGLSVRSELELTGSGVLRINHEVRNTGETPYQLAELAAILPIPDVATEVLDFTGRWSAERVPQRQRLGMGAWTRENRRGRTASDASFVTTVGTDGFGNRTGTLWSVHLAWSGDQATWSEAIPDGTRVIGAAELLAPGEVELLGGESYRTPDVYGAWSDRGLDGISERFHHLVRSHRNDGPRPVVLNTWEAVYFDHDLTRLRDLADIAARVGVERFVLDDGWFGGRRDDHSSLGDWTVSSDVWPDGLGPLVDHVRGLGMQFGLWFEPEMINVDSDLYRAHPDWLLGPHDRLPPEARYQQVLDVARPEAAEYLFDRIDSLVKEYGIDFIKWDHNRDLVHAMHEGRAGVHAQTLAAYRLFERLKEANPGLEIESCSSGGARVDLGILQHTDRFWTSDCNDALERQHIQRWTQFLIPPELLGTHVGPPEAHTTGRRHNLTFRAATAFFGHFGIEWDIASASEQDQAALVEIIAAYKRLRGVLHTGSTVNIDHPDPSATFSGVVAADRSSAVFCYAQLATTLAEKPSAARFAGLDPDRRYRVTPLTPAGEPAAGHRVPPPWLAAGSATMSGRTLQTVGLPLPVLHPEEALLLELVAV</sequence>
<organism evidence="7 8">
    <name type="scientific">Nakamurella panacisegetis</name>
    <dbReference type="NCBI Taxonomy" id="1090615"/>
    <lineage>
        <taxon>Bacteria</taxon>
        <taxon>Bacillati</taxon>
        <taxon>Actinomycetota</taxon>
        <taxon>Actinomycetes</taxon>
        <taxon>Nakamurellales</taxon>
        <taxon>Nakamurellaceae</taxon>
        <taxon>Nakamurella</taxon>
    </lineage>
</organism>
<evidence type="ECO:0000259" key="5">
    <source>
        <dbReference type="Pfam" id="PF16874"/>
    </source>
</evidence>
<reference evidence="7 8" key="1">
    <citation type="submission" date="2016-10" db="EMBL/GenBank/DDBJ databases">
        <authorList>
            <person name="de Groot N.N."/>
        </authorList>
    </citation>
    <scope>NUCLEOTIDE SEQUENCE [LARGE SCALE GENOMIC DNA]</scope>
    <source>
        <strain evidence="8">P4-7,KCTC 19426,CECT 7604</strain>
    </source>
</reference>
<name>A0A1H0K5N6_9ACTN</name>